<feature type="compositionally biased region" description="Basic and acidic residues" evidence="3">
    <location>
        <begin position="12"/>
        <end position="23"/>
    </location>
</feature>
<organism evidence="4 5">
    <name type="scientific">Athelia psychrophila</name>
    <dbReference type="NCBI Taxonomy" id="1759441"/>
    <lineage>
        <taxon>Eukaryota</taxon>
        <taxon>Fungi</taxon>
        <taxon>Dikarya</taxon>
        <taxon>Basidiomycota</taxon>
        <taxon>Agaricomycotina</taxon>
        <taxon>Agaricomycetes</taxon>
        <taxon>Agaricomycetidae</taxon>
        <taxon>Atheliales</taxon>
        <taxon>Atheliaceae</taxon>
        <taxon>Athelia</taxon>
    </lineage>
</organism>
<dbReference type="InterPro" id="IPR000649">
    <property type="entry name" value="IF-2B-related"/>
</dbReference>
<keyword evidence="5" id="KW-1185">Reference proteome</keyword>
<dbReference type="STRING" id="436010.A0A167ULY1"/>
<dbReference type="PANTHER" id="PTHR43475:SF1">
    <property type="entry name" value="METHYLTHIORIBOSE-1-PHOSPHATE ISOMERASE"/>
    <property type="match status" value="1"/>
</dbReference>
<dbReference type="Pfam" id="PF01008">
    <property type="entry name" value="IF-2B"/>
    <property type="match status" value="1"/>
</dbReference>
<dbReference type="Gene3D" id="3.40.50.10470">
    <property type="entry name" value="Translation initiation factor eif-2b, domain 2"/>
    <property type="match status" value="1"/>
</dbReference>
<dbReference type="Proteomes" id="UP000076532">
    <property type="component" value="Unassembled WGS sequence"/>
</dbReference>
<protein>
    <submittedName>
        <fullName evidence="4">Uncharacterized protein</fullName>
    </submittedName>
</protein>
<proteinExistence type="inferred from homology"/>
<dbReference type="PANTHER" id="PTHR43475">
    <property type="entry name" value="METHYLTHIORIBOSE-1-PHOSPHATE ISOMERASE"/>
    <property type="match status" value="1"/>
</dbReference>
<accession>A0A167ULY1</accession>
<evidence type="ECO:0000313" key="5">
    <source>
        <dbReference type="Proteomes" id="UP000076532"/>
    </source>
</evidence>
<name>A0A167ULY1_9AGAM</name>
<gene>
    <name evidence="4" type="ORF">FIBSPDRAFT_968438</name>
</gene>
<evidence type="ECO:0000256" key="3">
    <source>
        <dbReference type="SAM" id="MobiDB-lite"/>
    </source>
</evidence>
<dbReference type="InterPro" id="IPR042529">
    <property type="entry name" value="IF_2B-like_C"/>
</dbReference>
<evidence type="ECO:0000313" key="4">
    <source>
        <dbReference type="EMBL" id="KZP04079.1"/>
    </source>
</evidence>
<dbReference type="OrthoDB" id="2461at2759"/>
<evidence type="ECO:0000256" key="1">
    <source>
        <dbReference type="ARBA" id="ARBA00007251"/>
    </source>
</evidence>
<dbReference type="SUPFAM" id="SSF100950">
    <property type="entry name" value="NagB/RpiA/CoA transferase-like"/>
    <property type="match status" value="1"/>
</dbReference>
<dbReference type="GO" id="GO:0019509">
    <property type="term" value="P:L-methionine salvage from methylthioadenosine"/>
    <property type="evidence" value="ECO:0007669"/>
    <property type="project" value="TreeGrafter"/>
</dbReference>
<sequence>MYDCSSATAVGADRDAKKADKANKPATTSPSLAVAPISTVNLDVPSGSHIPIEHRPPLEACLVRGAIYPTEITDQGEKKQAVVMVTPEGLKPEGVYNPSFDVTPADLISAIVTEKGVATRGKGQLVFDLSGVV</sequence>
<reference evidence="4 5" key="1">
    <citation type="journal article" date="2016" name="Mol. Biol. Evol.">
        <title>Comparative Genomics of Early-Diverging Mushroom-Forming Fungi Provides Insights into the Origins of Lignocellulose Decay Capabilities.</title>
        <authorList>
            <person name="Nagy L.G."/>
            <person name="Riley R."/>
            <person name="Tritt A."/>
            <person name="Adam C."/>
            <person name="Daum C."/>
            <person name="Floudas D."/>
            <person name="Sun H."/>
            <person name="Yadav J.S."/>
            <person name="Pangilinan J."/>
            <person name="Larsson K.H."/>
            <person name="Matsuura K."/>
            <person name="Barry K."/>
            <person name="Labutti K."/>
            <person name="Kuo R."/>
            <person name="Ohm R.A."/>
            <person name="Bhattacharya S.S."/>
            <person name="Shirouzu T."/>
            <person name="Yoshinaga Y."/>
            <person name="Martin F.M."/>
            <person name="Grigoriev I.V."/>
            <person name="Hibbett D.S."/>
        </authorList>
    </citation>
    <scope>NUCLEOTIDE SEQUENCE [LARGE SCALE GENOMIC DNA]</scope>
    <source>
        <strain evidence="4 5">CBS 109695</strain>
    </source>
</reference>
<feature type="region of interest" description="Disordered" evidence="3">
    <location>
        <begin position="1"/>
        <end position="30"/>
    </location>
</feature>
<dbReference type="GO" id="GO:0046523">
    <property type="term" value="F:S-methyl-5-thioribose-1-phosphate isomerase activity"/>
    <property type="evidence" value="ECO:0007669"/>
    <property type="project" value="TreeGrafter"/>
</dbReference>
<dbReference type="EMBL" id="KV417962">
    <property type="protein sequence ID" value="KZP04079.1"/>
    <property type="molecule type" value="Genomic_DNA"/>
</dbReference>
<comment type="similarity">
    <text evidence="1 2">Belongs to the eIF-2B alpha/beta/delta subunits family.</text>
</comment>
<dbReference type="InterPro" id="IPR037171">
    <property type="entry name" value="NagB/RpiA_transferase-like"/>
</dbReference>
<dbReference type="AlphaFoldDB" id="A0A167ULY1"/>
<evidence type="ECO:0000256" key="2">
    <source>
        <dbReference type="RuleBase" id="RU003814"/>
    </source>
</evidence>